<sequence length="46" mass="5492">MTKKSEIFLKYCILFVLNYNVHKRLDTILAAYAHYNLYFFSTAIRG</sequence>
<reference evidence="2" key="1">
    <citation type="submission" date="2016-10" db="EMBL/GenBank/DDBJ databases">
        <authorList>
            <person name="Varghese N."/>
            <person name="Submissions S."/>
        </authorList>
    </citation>
    <scope>NUCLEOTIDE SEQUENCE [LARGE SCALE GENOMIC DNA]</scope>
    <source>
        <strain evidence="2">DSM 13327</strain>
    </source>
</reference>
<dbReference type="EMBL" id="FOTS01000020">
    <property type="protein sequence ID" value="SFL83737.1"/>
    <property type="molecule type" value="Genomic_DNA"/>
</dbReference>
<gene>
    <name evidence="1" type="ORF">SAMN04490355_102067</name>
</gene>
<proteinExistence type="predicted"/>
<dbReference type="Proteomes" id="UP000199520">
    <property type="component" value="Unassembled WGS sequence"/>
</dbReference>
<organism evidence="1 2">
    <name type="scientific">Pelosinus propionicus DSM 13327</name>
    <dbReference type="NCBI Taxonomy" id="1123291"/>
    <lineage>
        <taxon>Bacteria</taxon>
        <taxon>Bacillati</taxon>
        <taxon>Bacillota</taxon>
        <taxon>Negativicutes</taxon>
        <taxon>Selenomonadales</taxon>
        <taxon>Sporomusaceae</taxon>
        <taxon>Pelosinus</taxon>
    </lineage>
</organism>
<evidence type="ECO:0000313" key="2">
    <source>
        <dbReference type="Proteomes" id="UP000199520"/>
    </source>
</evidence>
<name>A0A1I4KZA8_9FIRM</name>
<dbReference type="STRING" id="1123291.SAMN04490355_102067"/>
<keyword evidence="2" id="KW-1185">Reference proteome</keyword>
<protein>
    <submittedName>
        <fullName evidence="1">Uncharacterized protein</fullName>
    </submittedName>
</protein>
<evidence type="ECO:0000313" key="1">
    <source>
        <dbReference type="EMBL" id="SFL83737.1"/>
    </source>
</evidence>
<dbReference type="AlphaFoldDB" id="A0A1I4KZA8"/>
<accession>A0A1I4KZA8</accession>